<sequence>MRIADLSPEQRPRERLLGGRGDELGDAEVLALLWGTGTRGLGAVDLAHALLARHGGLKGLLGLGPREWAACEGLGPAKAGQLWAAVELGRRLNRGPGPLRLGSPQAAGAYLLDRCAGWAEERFGLLALNVKGVLLADRILSQGTASATLVSPREFYREALRFGAVSAIGFHNHPSGEPQPSHEDRRLTRALREAGHALGVPLVDHIVVGARTFHSFRASEGWA</sequence>
<evidence type="ECO:0000256" key="1">
    <source>
        <dbReference type="ARBA" id="ARBA00022670"/>
    </source>
</evidence>
<feature type="domain" description="MPN" evidence="7">
    <location>
        <begin position="100"/>
        <end position="222"/>
    </location>
</feature>
<dbReference type="InterPro" id="IPR025657">
    <property type="entry name" value="RadC_JAB"/>
</dbReference>
<dbReference type="KEGG" id="msea:METESE_11420"/>
<keyword evidence="1" id="KW-0645">Protease</keyword>
<gene>
    <name evidence="8" type="primary">radC</name>
    <name evidence="8" type="ORF">METESE_11420</name>
</gene>
<dbReference type="InterPro" id="IPR001405">
    <property type="entry name" value="UPF0758"/>
</dbReference>
<evidence type="ECO:0000256" key="2">
    <source>
        <dbReference type="ARBA" id="ARBA00022723"/>
    </source>
</evidence>
<evidence type="ECO:0000256" key="3">
    <source>
        <dbReference type="ARBA" id="ARBA00022801"/>
    </source>
</evidence>
<evidence type="ECO:0000313" key="8">
    <source>
        <dbReference type="EMBL" id="BDU76184.1"/>
    </source>
</evidence>
<evidence type="ECO:0000259" key="7">
    <source>
        <dbReference type="PROSITE" id="PS50249"/>
    </source>
</evidence>
<dbReference type="PANTHER" id="PTHR30471:SF3">
    <property type="entry name" value="UPF0758 PROTEIN YEES-RELATED"/>
    <property type="match status" value="1"/>
</dbReference>
<dbReference type="EMBL" id="AP027081">
    <property type="protein sequence ID" value="BDU76184.1"/>
    <property type="molecule type" value="Genomic_DNA"/>
</dbReference>
<evidence type="ECO:0000313" key="9">
    <source>
        <dbReference type="Proteomes" id="UP001228113"/>
    </source>
</evidence>
<reference evidence="8" key="1">
    <citation type="journal article" date="2023" name="Int. J. Syst. Evol. Microbiol.">
        <title>Mesoterricola silvestris gen. nov., sp. nov., Mesoterricola sediminis sp. nov., Geothrix oryzae sp. nov., Geothrix edaphica sp. nov., Geothrix rubra sp. nov., and Geothrix limicola sp. nov., six novel members of Acidobacteriota isolated from soils.</title>
        <authorList>
            <person name="Itoh H."/>
            <person name="Sugisawa Y."/>
            <person name="Mise K."/>
            <person name="Xu Z."/>
            <person name="Kuniyasu M."/>
            <person name="Ushijima N."/>
            <person name="Kawano K."/>
            <person name="Kobayashi E."/>
            <person name="Shiratori Y."/>
            <person name="Masuda Y."/>
            <person name="Senoo K."/>
        </authorList>
    </citation>
    <scope>NUCLEOTIDE SEQUENCE</scope>
    <source>
        <strain evidence="8">W786</strain>
    </source>
</reference>
<dbReference type="GO" id="GO:0008237">
    <property type="term" value="F:metallopeptidase activity"/>
    <property type="evidence" value="ECO:0007669"/>
    <property type="project" value="UniProtKB-KW"/>
</dbReference>
<dbReference type="GO" id="GO:0006508">
    <property type="term" value="P:proteolysis"/>
    <property type="evidence" value="ECO:0007669"/>
    <property type="project" value="UniProtKB-KW"/>
</dbReference>
<dbReference type="Pfam" id="PF20582">
    <property type="entry name" value="UPF0758_N"/>
    <property type="match status" value="1"/>
</dbReference>
<keyword evidence="5" id="KW-0482">Metalloprotease</keyword>
<accession>A0AA48GU09</accession>
<dbReference type="InterPro" id="IPR020891">
    <property type="entry name" value="UPF0758_CS"/>
</dbReference>
<dbReference type="PANTHER" id="PTHR30471">
    <property type="entry name" value="DNA REPAIR PROTEIN RADC"/>
    <property type="match status" value="1"/>
</dbReference>
<dbReference type="NCBIfam" id="TIGR00608">
    <property type="entry name" value="radc"/>
    <property type="match status" value="1"/>
</dbReference>
<keyword evidence="3" id="KW-0378">Hydrolase</keyword>
<evidence type="ECO:0000256" key="5">
    <source>
        <dbReference type="ARBA" id="ARBA00023049"/>
    </source>
</evidence>
<dbReference type="AlphaFoldDB" id="A0AA48GU09"/>
<dbReference type="CDD" id="cd08071">
    <property type="entry name" value="MPN_DUF2466"/>
    <property type="match status" value="1"/>
</dbReference>
<dbReference type="InterPro" id="IPR046778">
    <property type="entry name" value="UPF0758_N"/>
</dbReference>
<evidence type="ECO:0000256" key="6">
    <source>
        <dbReference type="RuleBase" id="RU003797"/>
    </source>
</evidence>
<dbReference type="PROSITE" id="PS50249">
    <property type="entry name" value="MPN"/>
    <property type="match status" value="1"/>
</dbReference>
<dbReference type="GO" id="GO:0046872">
    <property type="term" value="F:metal ion binding"/>
    <property type="evidence" value="ECO:0007669"/>
    <property type="project" value="UniProtKB-KW"/>
</dbReference>
<dbReference type="InterPro" id="IPR037518">
    <property type="entry name" value="MPN"/>
</dbReference>
<evidence type="ECO:0000256" key="4">
    <source>
        <dbReference type="ARBA" id="ARBA00022833"/>
    </source>
</evidence>
<dbReference type="Pfam" id="PF04002">
    <property type="entry name" value="RadC"/>
    <property type="match status" value="1"/>
</dbReference>
<dbReference type="InterPro" id="IPR010994">
    <property type="entry name" value="RuvA_2-like"/>
</dbReference>
<name>A0AA48GU09_9BACT</name>
<dbReference type="Proteomes" id="UP001228113">
    <property type="component" value="Chromosome"/>
</dbReference>
<dbReference type="Gene3D" id="3.40.140.10">
    <property type="entry name" value="Cytidine Deaminase, domain 2"/>
    <property type="match status" value="1"/>
</dbReference>
<organism evidence="8 9">
    <name type="scientific">Mesoterricola sediminis</name>
    <dbReference type="NCBI Taxonomy" id="2927980"/>
    <lineage>
        <taxon>Bacteria</taxon>
        <taxon>Pseudomonadati</taxon>
        <taxon>Acidobacteriota</taxon>
        <taxon>Holophagae</taxon>
        <taxon>Holophagales</taxon>
        <taxon>Holophagaceae</taxon>
        <taxon>Mesoterricola</taxon>
    </lineage>
</organism>
<proteinExistence type="inferred from homology"/>
<protein>
    <submittedName>
        <fullName evidence="8">DNA repair protein RadC</fullName>
    </submittedName>
</protein>
<keyword evidence="4" id="KW-0862">Zinc</keyword>
<dbReference type="RefSeq" id="WP_243334129.1">
    <property type="nucleotide sequence ID" value="NZ_AP027081.1"/>
</dbReference>
<comment type="similarity">
    <text evidence="6">Belongs to the UPF0758 family.</text>
</comment>
<keyword evidence="2" id="KW-0479">Metal-binding</keyword>
<dbReference type="PROSITE" id="PS01302">
    <property type="entry name" value="UPF0758"/>
    <property type="match status" value="1"/>
</dbReference>
<dbReference type="SUPFAM" id="SSF102712">
    <property type="entry name" value="JAB1/MPN domain"/>
    <property type="match status" value="1"/>
</dbReference>
<dbReference type="SUPFAM" id="SSF47781">
    <property type="entry name" value="RuvA domain 2-like"/>
    <property type="match status" value="1"/>
</dbReference>
<keyword evidence="9" id="KW-1185">Reference proteome</keyword>